<accession>A0ABW3ZUU9</accession>
<evidence type="ECO:0000313" key="1">
    <source>
        <dbReference type="EMBL" id="MFD1361573.1"/>
    </source>
</evidence>
<sequence length="53" mass="5811">MYPVAQELAPPQASDAQEKVVRILGLLREILGPSREFVGLLREILGPLREIAG</sequence>
<gene>
    <name evidence="1" type="ORF">ACFQ4A_07875</name>
</gene>
<protein>
    <submittedName>
        <fullName evidence="1">Uncharacterized protein</fullName>
    </submittedName>
</protein>
<keyword evidence="2" id="KW-1185">Reference proteome</keyword>
<organism evidence="1 2">
    <name type="scientific">Lentibacillus salinarum</name>
    <dbReference type="NCBI Taxonomy" id="446820"/>
    <lineage>
        <taxon>Bacteria</taxon>
        <taxon>Bacillati</taxon>
        <taxon>Bacillota</taxon>
        <taxon>Bacilli</taxon>
        <taxon>Bacillales</taxon>
        <taxon>Bacillaceae</taxon>
        <taxon>Lentibacillus</taxon>
    </lineage>
</organism>
<name>A0ABW3ZUU9_9BACI</name>
<dbReference type="RefSeq" id="WP_382399270.1">
    <property type="nucleotide sequence ID" value="NZ_JBHTNH010000016.1"/>
</dbReference>
<evidence type="ECO:0000313" key="2">
    <source>
        <dbReference type="Proteomes" id="UP001597178"/>
    </source>
</evidence>
<dbReference type="Proteomes" id="UP001597178">
    <property type="component" value="Unassembled WGS sequence"/>
</dbReference>
<comment type="caution">
    <text evidence="1">The sequence shown here is derived from an EMBL/GenBank/DDBJ whole genome shotgun (WGS) entry which is preliminary data.</text>
</comment>
<proteinExistence type="predicted"/>
<reference evidence="2" key="1">
    <citation type="journal article" date="2019" name="Int. J. Syst. Evol. Microbiol.">
        <title>The Global Catalogue of Microorganisms (GCM) 10K type strain sequencing project: providing services to taxonomists for standard genome sequencing and annotation.</title>
        <authorList>
            <consortium name="The Broad Institute Genomics Platform"/>
            <consortium name="The Broad Institute Genome Sequencing Center for Infectious Disease"/>
            <person name="Wu L."/>
            <person name="Ma J."/>
        </authorList>
    </citation>
    <scope>NUCLEOTIDE SEQUENCE [LARGE SCALE GENOMIC DNA]</scope>
    <source>
        <strain evidence="2">CCUG 54822</strain>
    </source>
</reference>
<dbReference type="EMBL" id="JBHTNH010000016">
    <property type="protein sequence ID" value="MFD1361573.1"/>
    <property type="molecule type" value="Genomic_DNA"/>
</dbReference>